<dbReference type="InterPro" id="IPR050204">
    <property type="entry name" value="AraC_XylS_family_regulators"/>
</dbReference>
<dbReference type="PANTHER" id="PTHR46796">
    <property type="entry name" value="HTH-TYPE TRANSCRIPTIONAL ACTIVATOR RHAS-RELATED"/>
    <property type="match status" value="1"/>
</dbReference>
<dbReference type="EMBL" id="MKQR01000016">
    <property type="protein sequence ID" value="OLR92366.1"/>
    <property type="molecule type" value="Genomic_DNA"/>
</dbReference>
<sequence length="234" mass="24836">MTGDLVLIPRGDAHVLADSPSPAGATPFDDAVDNPAGTTDFLCGKYRVDTARAHPLLSGLPEVVHLPTADGQNPTLRTTIDLLGAEVAAQRPGHGSAVRALLDLLLVHALRAWLDADPASGWHRALTDPPTAAALSALHADPGAPWRLPDLAARVGLSRATLARRFAASTGRSPMAYLAWWRLATAAHLLRDSDLPMRAIARQVGYTSSYAFSTAFKRQYGQAPTHYRADALSG</sequence>
<dbReference type="SUPFAM" id="SSF46689">
    <property type="entry name" value="Homeodomain-like"/>
    <property type="match status" value="2"/>
</dbReference>
<dbReference type="InterPro" id="IPR009057">
    <property type="entry name" value="Homeodomain-like_sf"/>
</dbReference>
<feature type="domain" description="HTH araC/xylS-type" evidence="4">
    <location>
        <begin position="132"/>
        <end position="230"/>
    </location>
</feature>
<dbReference type="PANTHER" id="PTHR46796:SF13">
    <property type="entry name" value="HTH-TYPE TRANSCRIPTIONAL ACTIVATOR RHAS"/>
    <property type="match status" value="1"/>
</dbReference>
<comment type="caution">
    <text evidence="5">The sequence shown here is derived from an EMBL/GenBank/DDBJ whole genome shotgun (WGS) entry which is preliminary data.</text>
</comment>
<dbReference type="AlphaFoldDB" id="A0A1Q9LJZ2"/>
<evidence type="ECO:0000313" key="6">
    <source>
        <dbReference type="Proteomes" id="UP000186040"/>
    </source>
</evidence>
<dbReference type="RefSeq" id="WP_075975511.1">
    <property type="nucleotide sequence ID" value="NZ_MKQR01000016.1"/>
</dbReference>
<dbReference type="Pfam" id="PF12833">
    <property type="entry name" value="HTH_18"/>
    <property type="match status" value="1"/>
</dbReference>
<evidence type="ECO:0000256" key="1">
    <source>
        <dbReference type="ARBA" id="ARBA00023015"/>
    </source>
</evidence>
<dbReference type="STRING" id="1193682.BJP25_19950"/>
<dbReference type="PRINTS" id="PR00032">
    <property type="entry name" value="HTHARAC"/>
</dbReference>
<keyword evidence="2" id="KW-0238">DNA-binding</keyword>
<dbReference type="InterPro" id="IPR018062">
    <property type="entry name" value="HTH_AraC-typ_CS"/>
</dbReference>
<keyword evidence="3" id="KW-0804">Transcription</keyword>
<dbReference type="SMART" id="SM00342">
    <property type="entry name" value="HTH_ARAC"/>
    <property type="match status" value="1"/>
</dbReference>
<evidence type="ECO:0000259" key="4">
    <source>
        <dbReference type="PROSITE" id="PS01124"/>
    </source>
</evidence>
<proteinExistence type="predicted"/>
<dbReference type="GO" id="GO:0043565">
    <property type="term" value="F:sequence-specific DNA binding"/>
    <property type="evidence" value="ECO:0007669"/>
    <property type="project" value="InterPro"/>
</dbReference>
<dbReference type="PROSITE" id="PS01124">
    <property type="entry name" value="HTH_ARAC_FAMILY_2"/>
    <property type="match status" value="1"/>
</dbReference>
<dbReference type="Proteomes" id="UP000186040">
    <property type="component" value="Unassembled WGS sequence"/>
</dbReference>
<protein>
    <recommendedName>
        <fullName evidence="4">HTH araC/xylS-type domain-containing protein</fullName>
    </recommendedName>
</protein>
<dbReference type="InterPro" id="IPR032783">
    <property type="entry name" value="AraC_lig"/>
</dbReference>
<dbReference type="Pfam" id="PF12852">
    <property type="entry name" value="Cupin_6"/>
    <property type="match status" value="1"/>
</dbReference>
<dbReference type="GO" id="GO:0003700">
    <property type="term" value="F:DNA-binding transcription factor activity"/>
    <property type="evidence" value="ECO:0007669"/>
    <property type="project" value="InterPro"/>
</dbReference>
<evidence type="ECO:0000256" key="2">
    <source>
        <dbReference type="ARBA" id="ARBA00023125"/>
    </source>
</evidence>
<reference evidence="5 6" key="1">
    <citation type="submission" date="2016-10" db="EMBL/GenBank/DDBJ databases">
        <title>The Draft Genome Sequence of Actinokineospora bangkokensis 44EHWT reveals the biosynthetic pathway of antifungal compounds Thailandins with unusual extender unit butylmalonyl-CoA.</title>
        <authorList>
            <person name="Greule A."/>
            <person name="Intra B."/>
            <person name="Flemming S."/>
            <person name="Rommel M.G."/>
            <person name="Panbangred W."/>
            <person name="Bechthold A."/>
        </authorList>
    </citation>
    <scope>NUCLEOTIDE SEQUENCE [LARGE SCALE GENOMIC DNA]</scope>
    <source>
        <strain evidence="5 6">44EHW</strain>
    </source>
</reference>
<dbReference type="Gene3D" id="1.10.10.60">
    <property type="entry name" value="Homeodomain-like"/>
    <property type="match status" value="2"/>
</dbReference>
<gene>
    <name evidence="5" type="ORF">BJP25_19950</name>
</gene>
<accession>A0A1Q9LJZ2</accession>
<keyword evidence="6" id="KW-1185">Reference proteome</keyword>
<name>A0A1Q9LJZ2_9PSEU</name>
<dbReference type="InterPro" id="IPR020449">
    <property type="entry name" value="Tscrpt_reg_AraC-type_HTH"/>
</dbReference>
<keyword evidence="1" id="KW-0805">Transcription regulation</keyword>
<organism evidence="5 6">
    <name type="scientific">Actinokineospora bangkokensis</name>
    <dbReference type="NCBI Taxonomy" id="1193682"/>
    <lineage>
        <taxon>Bacteria</taxon>
        <taxon>Bacillati</taxon>
        <taxon>Actinomycetota</taxon>
        <taxon>Actinomycetes</taxon>
        <taxon>Pseudonocardiales</taxon>
        <taxon>Pseudonocardiaceae</taxon>
        <taxon>Actinokineospora</taxon>
    </lineage>
</organism>
<evidence type="ECO:0000313" key="5">
    <source>
        <dbReference type="EMBL" id="OLR92366.1"/>
    </source>
</evidence>
<evidence type="ECO:0000256" key="3">
    <source>
        <dbReference type="ARBA" id="ARBA00023163"/>
    </source>
</evidence>
<dbReference type="PROSITE" id="PS00041">
    <property type="entry name" value="HTH_ARAC_FAMILY_1"/>
    <property type="match status" value="1"/>
</dbReference>
<dbReference type="InterPro" id="IPR018060">
    <property type="entry name" value="HTH_AraC"/>
</dbReference>